<dbReference type="AlphaFoldDB" id="M1KAV4"/>
<evidence type="ECO:0000259" key="6">
    <source>
        <dbReference type="PROSITE" id="PS00125"/>
    </source>
</evidence>
<name>M1KAV4_ENCCN</name>
<dbReference type="VEuPathDB" id="MicrosporidiaDB:M970_091000"/>
<dbReference type="PRINTS" id="PR00114">
    <property type="entry name" value="STPHPHTASE"/>
</dbReference>
<sequence>MYLVFNPSPMKRLVSKLLNLELLSEAEVQGICNKVSEILMREPNVPNKRAPVIVCGDIHGQFFDLVSLFRIDGIPSGKRYIFLGDYVDRGRNSLECILLLLLLKILYPENVTLIRGNHEQSTINRVYGFYEEIVEKYGNPRIWRMINEVFSLMCIGCLVDGRILCVHGGISPKIMSLNQIRRLDRLQPIGEGSEFADILWGDPYEGRGFQASPRGSGYLYGEDVVIRFLELNGLISIVRSHQLVIEGYKFHFPERNVITVWSAPNYMGKCGNPASILRINETLDVSDKDFCIFKATPQRKEFLEKLEGFNL</sequence>
<dbReference type="SMART" id="SM00156">
    <property type="entry name" value="PP2Ac"/>
    <property type="match status" value="1"/>
</dbReference>
<organism evidence="7">
    <name type="scientific">Encephalitozoon cuniculi</name>
    <name type="common">Microsporidian parasite</name>
    <dbReference type="NCBI Taxonomy" id="6035"/>
    <lineage>
        <taxon>Eukaryota</taxon>
        <taxon>Fungi</taxon>
        <taxon>Fungi incertae sedis</taxon>
        <taxon>Microsporidia</taxon>
        <taxon>Unikaryonidae</taxon>
        <taxon>Encephalitozoon</taxon>
    </lineage>
</organism>
<accession>M1KAV4</accession>
<dbReference type="EC" id="3.1.3.16" evidence="5"/>
<reference evidence="7" key="1">
    <citation type="journal article" date="2013" name="Eukaryot. Cell">
        <title>Extremely Reduced Levels of Heterozygosity in the Vertebrate Pathogen Encephalitozoon cuniculi.</title>
        <authorList>
            <person name="Selman M."/>
            <person name="Sak B."/>
            <person name="Kvac M."/>
            <person name="Farinelli L."/>
            <person name="Weiss L.M."/>
            <person name="Corradi N."/>
        </authorList>
    </citation>
    <scope>NUCLEOTIDE SEQUENCE</scope>
</reference>
<dbReference type="PROSITE" id="PS00125">
    <property type="entry name" value="SER_THR_PHOSPHATASE"/>
    <property type="match status" value="1"/>
</dbReference>
<dbReference type="PANTHER" id="PTHR45619">
    <property type="entry name" value="SERINE/THREONINE-PROTEIN PHOSPHATASE PP2A-RELATED"/>
    <property type="match status" value="1"/>
</dbReference>
<evidence type="ECO:0000256" key="1">
    <source>
        <dbReference type="ARBA" id="ARBA00022723"/>
    </source>
</evidence>
<dbReference type="Gene3D" id="3.60.21.10">
    <property type="match status" value="1"/>
</dbReference>
<dbReference type="InterPro" id="IPR004843">
    <property type="entry name" value="Calcineurin-like_PHP"/>
</dbReference>
<evidence type="ECO:0000313" key="7">
    <source>
        <dbReference type="EMBL" id="AGE96447.1"/>
    </source>
</evidence>
<dbReference type="GO" id="GO:0046872">
    <property type="term" value="F:metal ion binding"/>
    <property type="evidence" value="ECO:0007669"/>
    <property type="project" value="UniProtKB-KW"/>
</dbReference>
<dbReference type="VEuPathDB" id="MicrosporidiaDB:AEWQ_091010"/>
<evidence type="ECO:0000256" key="2">
    <source>
        <dbReference type="ARBA" id="ARBA00022801"/>
    </source>
</evidence>
<dbReference type="EMBL" id="KC513619">
    <property type="protein sequence ID" value="AGE96447.1"/>
    <property type="molecule type" value="Genomic_DNA"/>
</dbReference>
<keyword evidence="1" id="KW-0479">Metal-binding</keyword>
<protein>
    <recommendedName>
        <fullName evidence="5">Serine/threonine-protein phosphatase</fullName>
        <ecNumber evidence="5">3.1.3.16</ecNumber>
    </recommendedName>
</protein>
<dbReference type="InterPro" id="IPR047129">
    <property type="entry name" value="PPA2-like"/>
</dbReference>
<dbReference type="VEuPathDB" id="MicrosporidiaDB:AEWR_091000"/>
<dbReference type="SUPFAM" id="SSF56300">
    <property type="entry name" value="Metallo-dependent phosphatases"/>
    <property type="match status" value="1"/>
</dbReference>
<dbReference type="VEuPathDB" id="MicrosporidiaDB:AEWD_091020"/>
<evidence type="ECO:0000256" key="5">
    <source>
        <dbReference type="RuleBase" id="RU004273"/>
    </source>
</evidence>
<dbReference type="OMA" id="KIGGYPP"/>
<keyword evidence="2 5" id="KW-0378">Hydrolase</keyword>
<evidence type="ECO:0000256" key="3">
    <source>
        <dbReference type="ARBA" id="ARBA00023211"/>
    </source>
</evidence>
<evidence type="ECO:0000256" key="4">
    <source>
        <dbReference type="ARBA" id="ARBA00048336"/>
    </source>
</evidence>
<comment type="similarity">
    <text evidence="5">Belongs to the PPP phosphatase family.</text>
</comment>
<keyword evidence="3" id="KW-0464">Manganese</keyword>
<dbReference type="Pfam" id="PF00149">
    <property type="entry name" value="Metallophos"/>
    <property type="match status" value="1"/>
</dbReference>
<feature type="domain" description="Serine/threonine specific protein phosphatases" evidence="6">
    <location>
        <begin position="114"/>
        <end position="119"/>
    </location>
</feature>
<proteinExistence type="inferred from homology"/>
<dbReference type="InterPro" id="IPR006186">
    <property type="entry name" value="Ser/Thr-sp_prot-phosphatase"/>
</dbReference>
<comment type="catalytic activity">
    <reaction evidence="4 5">
        <text>O-phospho-L-threonyl-[protein] + H2O = L-threonyl-[protein] + phosphate</text>
        <dbReference type="Rhea" id="RHEA:47004"/>
        <dbReference type="Rhea" id="RHEA-COMP:11060"/>
        <dbReference type="Rhea" id="RHEA-COMP:11605"/>
        <dbReference type="ChEBI" id="CHEBI:15377"/>
        <dbReference type="ChEBI" id="CHEBI:30013"/>
        <dbReference type="ChEBI" id="CHEBI:43474"/>
        <dbReference type="ChEBI" id="CHEBI:61977"/>
        <dbReference type="EC" id="3.1.3.16"/>
    </reaction>
</comment>
<dbReference type="InterPro" id="IPR029052">
    <property type="entry name" value="Metallo-depent_PP-like"/>
</dbReference>
<dbReference type="VEuPathDB" id="MicrosporidiaDB:ECU09_0980"/>
<dbReference type="GO" id="GO:0004722">
    <property type="term" value="F:protein serine/threonine phosphatase activity"/>
    <property type="evidence" value="ECO:0007669"/>
    <property type="project" value="UniProtKB-EC"/>
</dbReference>